<evidence type="ECO:0000256" key="1">
    <source>
        <dbReference type="SAM" id="Phobius"/>
    </source>
</evidence>
<name>A0A8E2DL02_9APHY</name>
<dbReference type="EMBL" id="KV722401">
    <property type="protein sequence ID" value="OCH90566.1"/>
    <property type="molecule type" value="Genomic_DNA"/>
</dbReference>
<dbReference type="PANTHER" id="PTHR12303:SF13">
    <property type="match status" value="1"/>
</dbReference>
<keyword evidence="1" id="KW-1133">Transmembrane helix</keyword>
<evidence type="ECO:0000313" key="3">
    <source>
        <dbReference type="Proteomes" id="UP000250043"/>
    </source>
</evidence>
<keyword evidence="1" id="KW-0472">Membrane</keyword>
<dbReference type="PANTHER" id="PTHR12303">
    <property type="entry name" value="CARNOSINE N-METHYLTRANSFERASE"/>
    <property type="match status" value="1"/>
</dbReference>
<dbReference type="Pfam" id="PF07942">
    <property type="entry name" value="CARME"/>
    <property type="match status" value="1"/>
</dbReference>
<dbReference type="SUPFAM" id="SSF53335">
    <property type="entry name" value="S-adenosyl-L-methionine-dependent methyltransferases"/>
    <property type="match status" value="1"/>
</dbReference>
<feature type="transmembrane region" description="Helical" evidence="1">
    <location>
        <begin position="15"/>
        <end position="33"/>
    </location>
</feature>
<keyword evidence="1" id="KW-0812">Transmembrane</keyword>
<dbReference type="Gene3D" id="3.40.50.150">
    <property type="entry name" value="Vaccinia Virus protein VP39"/>
    <property type="match status" value="1"/>
</dbReference>
<gene>
    <name evidence="2" type="ORF">OBBRIDRAFT_587921</name>
</gene>
<organism evidence="2 3">
    <name type="scientific">Obba rivulosa</name>
    <dbReference type="NCBI Taxonomy" id="1052685"/>
    <lineage>
        <taxon>Eukaryota</taxon>
        <taxon>Fungi</taxon>
        <taxon>Dikarya</taxon>
        <taxon>Basidiomycota</taxon>
        <taxon>Agaricomycotina</taxon>
        <taxon>Agaricomycetes</taxon>
        <taxon>Polyporales</taxon>
        <taxon>Gelatoporiaceae</taxon>
        <taxon>Obba</taxon>
    </lineage>
</organism>
<accession>A0A8E2DL02</accession>
<dbReference type="AlphaFoldDB" id="A0A8E2DL02"/>
<dbReference type="Proteomes" id="UP000250043">
    <property type="component" value="Unassembled WGS sequence"/>
</dbReference>
<dbReference type="OrthoDB" id="978at2759"/>
<keyword evidence="3" id="KW-1185">Reference proteome</keyword>
<dbReference type="InterPro" id="IPR029063">
    <property type="entry name" value="SAM-dependent_MTases_sf"/>
</dbReference>
<sequence>MSNSELQHLLASDKFLALLLPITLLVLGFYFVYDYTLEDWRKLFRDILYGPNTTPGPFSVERAVTAYEHYARLSEHEVLRMRSAYSRLGRAHKRIGYDLGYTKKLRQLEESIRTNETVTQAIAELARDVLKIELRDVRHMAPQTDSGDLSRVRESLKHFVRDWSDEGKEEREVIFGPILEVLKCVHSTERETTRVLVPGCGLGRLAWEISELGFDTTANELSSFMNLAFRFLLSELTTHTPYQHVIQPYSSWFSHQRTNASLFRTVPFPDVVPRCSDSLHLLPGDFLTLPSPPPSQSGDSPGYDFIVTLFFLDTSLNAIATLERIYALLRPGGAWINLGPLLWTGGAQAALELSLEEVLNLAEMAGFHFESQAQPGVDEERGKTVECEYTRDRMAMMRWIYKAEFWVARKTER</sequence>
<dbReference type="SMART" id="SM01296">
    <property type="entry name" value="N2227"/>
    <property type="match status" value="1"/>
</dbReference>
<dbReference type="GO" id="GO:0008757">
    <property type="term" value="F:S-adenosylmethionine-dependent methyltransferase activity"/>
    <property type="evidence" value="ECO:0007669"/>
    <property type="project" value="InterPro"/>
</dbReference>
<proteinExistence type="predicted"/>
<dbReference type="InterPro" id="IPR012901">
    <property type="entry name" value="CARME"/>
</dbReference>
<protein>
    <submittedName>
        <fullName evidence="2">N2227-domain-containing protein</fullName>
    </submittedName>
</protein>
<reference evidence="2 3" key="1">
    <citation type="submission" date="2016-07" db="EMBL/GenBank/DDBJ databases">
        <title>Draft genome of the white-rot fungus Obba rivulosa 3A-2.</title>
        <authorList>
            <consortium name="DOE Joint Genome Institute"/>
            <person name="Miettinen O."/>
            <person name="Riley R."/>
            <person name="Acob R."/>
            <person name="Barry K."/>
            <person name="Cullen D."/>
            <person name="De Vries R."/>
            <person name="Hainaut M."/>
            <person name="Hatakka A."/>
            <person name="Henrissat B."/>
            <person name="Hilden K."/>
            <person name="Kuo R."/>
            <person name="Labutti K."/>
            <person name="Lipzen A."/>
            <person name="Makela M.R."/>
            <person name="Sandor L."/>
            <person name="Spatafora J.W."/>
            <person name="Grigoriev I.V."/>
            <person name="Hibbett D.S."/>
        </authorList>
    </citation>
    <scope>NUCLEOTIDE SEQUENCE [LARGE SCALE GENOMIC DNA]</scope>
    <source>
        <strain evidence="2 3">3A-2</strain>
    </source>
</reference>
<evidence type="ECO:0000313" key="2">
    <source>
        <dbReference type="EMBL" id="OCH90566.1"/>
    </source>
</evidence>